<name>A0A834U9V6_VESPE</name>
<organism evidence="1 2">
    <name type="scientific">Vespula pensylvanica</name>
    <name type="common">Western yellow jacket</name>
    <name type="synonym">Wasp</name>
    <dbReference type="NCBI Taxonomy" id="30213"/>
    <lineage>
        <taxon>Eukaryota</taxon>
        <taxon>Metazoa</taxon>
        <taxon>Ecdysozoa</taxon>
        <taxon>Arthropoda</taxon>
        <taxon>Hexapoda</taxon>
        <taxon>Insecta</taxon>
        <taxon>Pterygota</taxon>
        <taxon>Neoptera</taxon>
        <taxon>Endopterygota</taxon>
        <taxon>Hymenoptera</taxon>
        <taxon>Apocrita</taxon>
        <taxon>Aculeata</taxon>
        <taxon>Vespoidea</taxon>
        <taxon>Vespidae</taxon>
        <taxon>Vespinae</taxon>
        <taxon>Vespula</taxon>
    </lineage>
</organism>
<evidence type="ECO:0000313" key="1">
    <source>
        <dbReference type="EMBL" id="KAF7425051.1"/>
    </source>
</evidence>
<proteinExistence type="predicted"/>
<evidence type="ECO:0000313" key="2">
    <source>
        <dbReference type="Proteomes" id="UP000600918"/>
    </source>
</evidence>
<gene>
    <name evidence="1" type="ORF">H0235_007489</name>
</gene>
<sequence length="491" mass="55581">MDASSIDAHPSVQLTILYQEPRDTTRTSITGKLLDDKVVTRLNCVTDLPGTLYIPNSSSRLRLEICSIERYDRGWLGTKEGAPLIRFAAGRPVGRSSPASSRASLSLGIAVGMAVKPEMSFSKGTQPKDTSSRILARSFLSTIAAASRSFWGAIGDKRYNQSDFRSWVERRAVVFATLVVCKFNPSGVIFGKRIRRETSKGASAFCNFSKIFRTFRVFEDYGNILYTNTSRGELSYKVGPVQTWDSFARVFAVVRKEPHLPLFHRNYYKLEWRWKSGWSRQRGNKVNATFNAIPIKLSERFISELSMELSKLVGQQEGIESRISYRGMEYILLLVKRSTSEGWTMLMNKDEISYCLVHATELPTYINQLHASASHSALSRPPRAIHVYLQNPKRRECNERGRVAKCINRLYSPALSSIISREYLRLCSDPMVPINSFYDVHKVLRVAGLRLETTPTTNNRGDEFFSGNEGTLLDRSNSKMTRASRVSSWNV</sequence>
<protein>
    <submittedName>
        <fullName evidence="1">Uncharacterized protein</fullName>
    </submittedName>
</protein>
<comment type="caution">
    <text evidence="1">The sequence shown here is derived from an EMBL/GenBank/DDBJ whole genome shotgun (WGS) entry which is preliminary data.</text>
</comment>
<dbReference type="AlphaFoldDB" id="A0A834U9V6"/>
<dbReference type="EMBL" id="JACSDY010000006">
    <property type="protein sequence ID" value="KAF7425051.1"/>
    <property type="molecule type" value="Genomic_DNA"/>
</dbReference>
<accession>A0A834U9V6</accession>
<reference evidence="1" key="1">
    <citation type="journal article" date="2020" name="G3 (Bethesda)">
        <title>High-Quality Assemblies for Three Invasive Social Wasps from the &lt;i&gt;Vespula&lt;/i&gt; Genus.</title>
        <authorList>
            <person name="Harrop T.W.R."/>
            <person name="Guhlin J."/>
            <person name="McLaughlin G.M."/>
            <person name="Permina E."/>
            <person name="Stockwell P."/>
            <person name="Gilligan J."/>
            <person name="Le Lec M.F."/>
            <person name="Gruber M.A.M."/>
            <person name="Quinn O."/>
            <person name="Lovegrove M."/>
            <person name="Duncan E.J."/>
            <person name="Remnant E.J."/>
            <person name="Van Eeckhoven J."/>
            <person name="Graham B."/>
            <person name="Knapp R.A."/>
            <person name="Langford K.W."/>
            <person name="Kronenberg Z."/>
            <person name="Press M.O."/>
            <person name="Eacker S.M."/>
            <person name="Wilson-Rankin E.E."/>
            <person name="Purcell J."/>
            <person name="Lester P.J."/>
            <person name="Dearden P.K."/>
        </authorList>
    </citation>
    <scope>NUCLEOTIDE SEQUENCE</scope>
    <source>
        <strain evidence="1">Volc-1</strain>
    </source>
</reference>
<keyword evidence="2" id="KW-1185">Reference proteome</keyword>
<dbReference type="Proteomes" id="UP000600918">
    <property type="component" value="Unassembled WGS sequence"/>
</dbReference>